<dbReference type="PROSITE" id="PS51257">
    <property type="entry name" value="PROKAR_LIPOPROTEIN"/>
    <property type="match status" value="1"/>
</dbReference>
<proteinExistence type="predicted"/>
<keyword evidence="3" id="KW-1185">Reference proteome</keyword>
<comment type="caution">
    <text evidence="2">The sequence shown here is derived from an EMBL/GenBank/DDBJ whole genome shotgun (WGS) entry which is preliminary data.</text>
</comment>
<name>A0ABU9BI49_9BURK</name>
<reference evidence="2 3" key="1">
    <citation type="submission" date="2024-04" db="EMBL/GenBank/DDBJ databases">
        <title>Novel species of the genus Ideonella isolated from streams.</title>
        <authorList>
            <person name="Lu H."/>
        </authorList>
    </citation>
    <scope>NUCLEOTIDE SEQUENCE [LARGE SCALE GENOMIC DNA]</scope>
    <source>
        <strain evidence="2 3">DXS29W</strain>
    </source>
</reference>
<dbReference type="PRINTS" id="PR00411">
    <property type="entry name" value="PNDRDTASEI"/>
</dbReference>
<sequence>MKMPDWNHPLSSLPETCEVLVVGAGPAGSACAQQLAAAGRDVVLVDAQAFPRDKVCGDGLVPDTHAALRRLGVHDRVMALARPAAAARCVAPSGRHIDVAGELAVLPRRELDALLCTAAVEAGARMVAPAKFLLARRDANGRVVGAQLSHGGQTRDVECRWLVLATGATPSALLAANLCERRTPSAMALRAYVRHPGMAAELGNPRFVWHRQLRSGYGWIFPGPDDTYNIGVGLLDSHTDENQSRNLRAVFNDYLAIDPLAARLMQEGESLGELKGAPLRCDLDGARWCEPGVLVTGEAAGATYAFTGEGIGKALETGMAASAALQTSPAEDAQVLQAYRRSLDALRPRFEMYRKAATVNRYPALVSLVVWRARHSPRIAQRLSDILNERRMPGNLLSWRGLRGIIFG</sequence>
<evidence type="ECO:0000259" key="1">
    <source>
        <dbReference type="Pfam" id="PF01494"/>
    </source>
</evidence>
<dbReference type="InterPro" id="IPR036188">
    <property type="entry name" value="FAD/NAD-bd_sf"/>
</dbReference>
<dbReference type="InterPro" id="IPR002938">
    <property type="entry name" value="FAD-bd"/>
</dbReference>
<dbReference type="EC" id="1.-.-.-" evidence="2"/>
<dbReference type="PRINTS" id="PR00368">
    <property type="entry name" value="FADPNR"/>
</dbReference>
<dbReference type="GO" id="GO:0016491">
    <property type="term" value="F:oxidoreductase activity"/>
    <property type="evidence" value="ECO:0007669"/>
    <property type="project" value="UniProtKB-KW"/>
</dbReference>
<protein>
    <submittedName>
        <fullName evidence="2">NAD(P)/FAD-dependent oxidoreductase</fullName>
        <ecNumber evidence="2">1.-.-.-</ecNumber>
    </submittedName>
</protein>
<dbReference type="PANTHER" id="PTHR42685:SF22">
    <property type="entry name" value="CONDITIONED MEDIUM FACTOR RECEPTOR 1"/>
    <property type="match status" value="1"/>
</dbReference>
<dbReference type="Proteomes" id="UP001371218">
    <property type="component" value="Unassembled WGS sequence"/>
</dbReference>
<dbReference type="RefSeq" id="WP_341423969.1">
    <property type="nucleotide sequence ID" value="NZ_JBBUTG010000001.1"/>
</dbReference>
<dbReference type="SUPFAM" id="SSF51905">
    <property type="entry name" value="FAD/NAD(P)-binding domain"/>
    <property type="match status" value="1"/>
</dbReference>
<dbReference type="Gene3D" id="3.50.50.60">
    <property type="entry name" value="FAD/NAD(P)-binding domain"/>
    <property type="match status" value="1"/>
</dbReference>
<dbReference type="Pfam" id="PF01494">
    <property type="entry name" value="FAD_binding_3"/>
    <property type="match status" value="1"/>
</dbReference>
<dbReference type="InterPro" id="IPR050407">
    <property type="entry name" value="Geranylgeranyl_reductase"/>
</dbReference>
<feature type="domain" description="FAD-binding" evidence="1">
    <location>
        <begin position="17"/>
        <end position="168"/>
    </location>
</feature>
<evidence type="ECO:0000313" key="3">
    <source>
        <dbReference type="Proteomes" id="UP001371218"/>
    </source>
</evidence>
<keyword evidence="2" id="KW-0560">Oxidoreductase</keyword>
<dbReference type="EMBL" id="JBBUTG010000001">
    <property type="protein sequence ID" value="MEK8029632.1"/>
    <property type="molecule type" value="Genomic_DNA"/>
</dbReference>
<dbReference type="PANTHER" id="PTHR42685">
    <property type="entry name" value="GERANYLGERANYL DIPHOSPHATE REDUCTASE"/>
    <property type="match status" value="1"/>
</dbReference>
<gene>
    <name evidence="2" type="ORF">AACH06_02270</name>
</gene>
<organism evidence="2 3">
    <name type="scientific">Ideonella lacteola</name>
    <dbReference type="NCBI Taxonomy" id="2984193"/>
    <lineage>
        <taxon>Bacteria</taxon>
        <taxon>Pseudomonadati</taxon>
        <taxon>Pseudomonadota</taxon>
        <taxon>Betaproteobacteria</taxon>
        <taxon>Burkholderiales</taxon>
        <taxon>Sphaerotilaceae</taxon>
        <taxon>Ideonella</taxon>
    </lineage>
</organism>
<evidence type="ECO:0000313" key="2">
    <source>
        <dbReference type="EMBL" id="MEK8029632.1"/>
    </source>
</evidence>
<accession>A0ABU9BI49</accession>